<reference evidence="1" key="1">
    <citation type="journal article" date="2021" name="New Phytol.">
        <title>Evolutionary innovations through gain and loss of genes in the ectomycorrhizal Boletales.</title>
        <authorList>
            <person name="Wu G."/>
            <person name="Miyauchi S."/>
            <person name="Morin E."/>
            <person name="Kuo A."/>
            <person name="Drula E."/>
            <person name="Varga T."/>
            <person name="Kohler A."/>
            <person name="Feng B."/>
            <person name="Cao Y."/>
            <person name="Lipzen A."/>
            <person name="Daum C."/>
            <person name="Hundley H."/>
            <person name="Pangilinan J."/>
            <person name="Johnson J."/>
            <person name="Barry K."/>
            <person name="LaButti K."/>
            <person name="Ng V."/>
            <person name="Ahrendt S."/>
            <person name="Min B."/>
            <person name="Choi I.G."/>
            <person name="Park H."/>
            <person name="Plett J.M."/>
            <person name="Magnuson J."/>
            <person name="Spatafora J.W."/>
            <person name="Nagy L.G."/>
            <person name="Henrissat B."/>
            <person name="Grigoriev I.V."/>
            <person name="Yang Z.L."/>
            <person name="Xu J."/>
            <person name="Martin F.M."/>
        </authorList>
    </citation>
    <scope>NUCLEOTIDE SEQUENCE</scope>
    <source>
        <strain evidence="1">ATCC 28755</strain>
    </source>
</reference>
<dbReference type="Proteomes" id="UP000790377">
    <property type="component" value="Unassembled WGS sequence"/>
</dbReference>
<comment type="caution">
    <text evidence="1">The sequence shown here is derived from an EMBL/GenBank/DDBJ whole genome shotgun (WGS) entry which is preliminary data.</text>
</comment>
<proteinExistence type="predicted"/>
<name>A0ACB8A9X1_9AGAM</name>
<evidence type="ECO:0000313" key="2">
    <source>
        <dbReference type="Proteomes" id="UP000790377"/>
    </source>
</evidence>
<sequence length="336" mass="37769">MGRRIHWYCALYCASLTVIGSGFIRLMIVIFNRLTGVTIVQGWIYVNDNKDSWFLRGFVFLLIATDIFTTGLDINALHRYLIVNFGDLAALQIAHWEVIWEYALTVVLVFMVQLFFVSRIWLLRRDKQWIPAVISFFAVGSFVSGMIAITKLGQHPMVSYLMSLESKIAFGTNGGFAALVDIMITSSLTWSLATSKSGIKRTDTMLQKLLMFVVSRGLLVSVTQVLFLITYVVRPDALWWVPLHFMCSKLYVITMVAMLNGRGSIRGIEGGVHTSSSLFNNTVTGGSSAPKVVVQKTIELSQFREDDDGPLAEDRSSQRKDPYDEEDSGRKISDYV</sequence>
<evidence type="ECO:0000313" key="1">
    <source>
        <dbReference type="EMBL" id="KAH7909478.1"/>
    </source>
</evidence>
<accession>A0ACB8A9X1</accession>
<dbReference type="EMBL" id="MU267757">
    <property type="protein sequence ID" value="KAH7909478.1"/>
    <property type="molecule type" value="Genomic_DNA"/>
</dbReference>
<protein>
    <submittedName>
        <fullName evidence="1">Uncharacterized protein</fullName>
    </submittedName>
</protein>
<gene>
    <name evidence="1" type="ORF">BJ138DRAFT_216758</name>
</gene>
<organism evidence="1 2">
    <name type="scientific">Hygrophoropsis aurantiaca</name>
    <dbReference type="NCBI Taxonomy" id="72124"/>
    <lineage>
        <taxon>Eukaryota</taxon>
        <taxon>Fungi</taxon>
        <taxon>Dikarya</taxon>
        <taxon>Basidiomycota</taxon>
        <taxon>Agaricomycotina</taxon>
        <taxon>Agaricomycetes</taxon>
        <taxon>Agaricomycetidae</taxon>
        <taxon>Boletales</taxon>
        <taxon>Coniophorineae</taxon>
        <taxon>Hygrophoropsidaceae</taxon>
        <taxon>Hygrophoropsis</taxon>
    </lineage>
</organism>
<keyword evidence="2" id="KW-1185">Reference proteome</keyword>